<reference evidence="2 3" key="1">
    <citation type="submission" date="2016-10" db="EMBL/GenBank/DDBJ databases">
        <authorList>
            <person name="de Groot N.N."/>
        </authorList>
    </citation>
    <scope>NUCLEOTIDE SEQUENCE [LARGE SCALE GENOMIC DNA]</scope>
    <source>
        <strain evidence="2 3">M79</strain>
    </source>
</reference>
<organism evidence="2 3">
    <name type="scientific">Lactococcus garvieae</name>
    <dbReference type="NCBI Taxonomy" id="1363"/>
    <lineage>
        <taxon>Bacteria</taxon>
        <taxon>Bacillati</taxon>
        <taxon>Bacillota</taxon>
        <taxon>Bacilli</taxon>
        <taxon>Lactobacillales</taxon>
        <taxon>Streptococcaceae</taxon>
        <taxon>Lactococcus</taxon>
    </lineage>
</organism>
<dbReference type="EMBL" id="FOTJ01000011">
    <property type="protein sequence ID" value="SFL46850.1"/>
    <property type="molecule type" value="Genomic_DNA"/>
</dbReference>
<feature type="transmembrane region" description="Helical" evidence="1">
    <location>
        <begin position="47"/>
        <end position="64"/>
    </location>
</feature>
<evidence type="ECO:0008006" key="4">
    <source>
        <dbReference type="Google" id="ProtNLM"/>
    </source>
</evidence>
<gene>
    <name evidence="2" type="ORF">SAMN05216438_11141</name>
</gene>
<feature type="transmembrane region" description="Helical" evidence="1">
    <location>
        <begin position="71"/>
        <end position="90"/>
    </location>
</feature>
<protein>
    <recommendedName>
        <fullName evidence="4">MFS transporter</fullName>
    </recommendedName>
</protein>
<feature type="transmembrane region" description="Helical" evidence="1">
    <location>
        <begin position="259"/>
        <end position="281"/>
    </location>
</feature>
<keyword evidence="1" id="KW-1133">Transmembrane helix</keyword>
<proteinExistence type="predicted"/>
<dbReference type="RefSeq" id="WP_074751498.1">
    <property type="nucleotide sequence ID" value="NZ_FOTJ01000011.1"/>
</dbReference>
<accession>A0A1I4HY80</accession>
<name>A0A1I4HY80_9LACT</name>
<sequence>MRIKIREFAYAWGKSMLVVLSNTVIMVPFLLFLSLNDGITERSVLPFALYYTCRILGVFLIRAIKNTISSLELLILSLYTGLAGSVLAFIGPLNSWLYLPAGILIGLSASWLPTATVTLNHFQPNTEKKTSYPLLLLALIALFAGLTLSGTLGLSLSFGLYILFYAIALGYAYEAASKQVLTNKMKPETALYLSKKDLFIFTGLCLLLILLRAGRLLSSALAIGVSLLGFSFFFVFLIYKTRKEYRNYQIPLSLNVLTFLNGAVGNFLFLFGSLYVINIFGKGSENLLLYLPYALGMVFALATYKKITHLVPYMDNFILLGLGLGLLMMLVPSALSFSFFLLSYGHFLLNKWLNNQYFMALHIPEDHRILLKNTTQKKGSLIHQFFLIIFLLLLTEKQNNSKSFFLQLINPQSPHLSAAHIFYGLALLSIAGFLILIVSYFYLKRRKI</sequence>
<dbReference type="AlphaFoldDB" id="A0A1I4HY80"/>
<feature type="transmembrane region" description="Helical" evidence="1">
    <location>
        <begin position="96"/>
        <end position="119"/>
    </location>
</feature>
<keyword evidence="1" id="KW-0472">Membrane</keyword>
<dbReference type="Proteomes" id="UP000181969">
    <property type="component" value="Unassembled WGS sequence"/>
</dbReference>
<feature type="transmembrane region" description="Helical" evidence="1">
    <location>
        <begin position="220"/>
        <end position="239"/>
    </location>
</feature>
<feature type="transmembrane region" description="Helical" evidence="1">
    <location>
        <begin position="316"/>
        <end position="342"/>
    </location>
</feature>
<dbReference type="OrthoDB" id="2243815at2"/>
<evidence type="ECO:0000313" key="3">
    <source>
        <dbReference type="Proteomes" id="UP000181969"/>
    </source>
</evidence>
<feature type="transmembrane region" description="Helical" evidence="1">
    <location>
        <begin position="158"/>
        <end position="176"/>
    </location>
</feature>
<feature type="transmembrane region" description="Helical" evidence="1">
    <location>
        <begin position="131"/>
        <end position="152"/>
    </location>
</feature>
<feature type="transmembrane region" description="Helical" evidence="1">
    <location>
        <begin position="12"/>
        <end position="35"/>
    </location>
</feature>
<keyword evidence="1" id="KW-0812">Transmembrane</keyword>
<feature type="transmembrane region" description="Helical" evidence="1">
    <location>
        <begin position="197"/>
        <end position="214"/>
    </location>
</feature>
<evidence type="ECO:0000256" key="1">
    <source>
        <dbReference type="SAM" id="Phobius"/>
    </source>
</evidence>
<evidence type="ECO:0000313" key="2">
    <source>
        <dbReference type="EMBL" id="SFL46850.1"/>
    </source>
</evidence>
<feature type="transmembrane region" description="Helical" evidence="1">
    <location>
        <begin position="287"/>
        <end position="304"/>
    </location>
</feature>
<feature type="transmembrane region" description="Helical" evidence="1">
    <location>
        <begin position="421"/>
        <end position="443"/>
    </location>
</feature>